<evidence type="ECO:0000256" key="1">
    <source>
        <dbReference type="SAM" id="Coils"/>
    </source>
</evidence>
<dbReference type="OrthoDB" id="2434206at2759"/>
<organism evidence="2 3">
    <name type="scientific">Cetraspora pellucida</name>
    <dbReference type="NCBI Taxonomy" id="1433469"/>
    <lineage>
        <taxon>Eukaryota</taxon>
        <taxon>Fungi</taxon>
        <taxon>Fungi incertae sedis</taxon>
        <taxon>Mucoromycota</taxon>
        <taxon>Glomeromycotina</taxon>
        <taxon>Glomeromycetes</taxon>
        <taxon>Diversisporales</taxon>
        <taxon>Gigasporaceae</taxon>
        <taxon>Cetraspora</taxon>
    </lineage>
</organism>
<dbReference type="EMBL" id="CAJVQA010002817">
    <property type="protein sequence ID" value="CAG8558150.1"/>
    <property type="molecule type" value="Genomic_DNA"/>
</dbReference>
<feature type="coiled-coil region" evidence="1">
    <location>
        <begin position="99"/>
        <end position="129"/>
    </location>
</feature>
<evidence type="ECO:0000313" key="3">
    <source>
        <dbReference type="Proteomes" id="UP000789759"/>
    </source>
</evidence>
<dbReference type="AlphaFoldDB" id="A0A9N9BAJ9"/>
<gene>
    <name evidence="2" type="ORF">CPELLU_LOCUS5072</name>
</gene>
<accession>A0A9N9BAJ9</accession>
<sequence>MKIRLEGLHIWCQTCWASLYFITDSILRARPVFNWILIEYRNVITNAEVLILLTDEEYRIYINNNLKKIQISGFGLKNRGFREAALTATSLWQSLNHTEQETVAEVITLEEDLSNLEEVSENIENMQDSLLIDEIVNLSQYDIENEIISTGYDAGNMEYSPEQLVDEFLAKESVLVENYLNYF</sequence>
<name>A0A9N9BAJ9_9GLOM</name>
<proteinExistence type="predicted"/>
<dbReference type="Proteomes" id="UP000789759">
    <property type="component" value="Unassembled WGS sequence"/>
</dbReference>
<keyword evidence="1" id="KW-0175">Coiled coil</keyword>
<comment type="caution">
    <text evidence="2">The sequence shown here is derived from an EMBL/GenBank/DDBJ whole genome shotgun (WGS) entry which is preliminary data.</text>
</comment>
<evidence type="ECO:0000313" key="2">
    <source>
        <dbReference type="EMBL" id="CAG8558150.1"/>
    </source>
</evidence>
<reference evidence="2" key="1">
    <citation type="submission" date="2021-06" db="EMBL/GenBank/DDBJ databases">
        <authorList>
            <person name="Kallberg Y."/>
            <person name="Tangrot J."/>
            <person name="Rosling A."/>
        </authorList>
    </citation>
    <scope>NUCLEOTIDE SEQUENCE</scope>
    <source>
        <strain evidence="2">FL966</strain>
    </source>
</reference>
<keyword evidence="3" id="KW-1185">Reference proteome</keyword>
<protein>
    <submittedName>
        <fullName evidence="2">16343_t:CDS:1</fullName>
    </submittedName>
</protein>